<dbReference type="OrthoDB" id="417252at2759"/>
<keyword evidence="1 4" id="KW-0963">Cytoplasm</keyword>
<evidence type="ECO:0000256" key="6">
    <source>
        <dbReference type="SAM" id="MobiDB-lite"/>
    </source>
</evidence>
<accession>A0A2G5BC23</accession>
<reference evidence="8 9" key="1">
    <citation type="journal article" date="2015" name="Genome Biol. Evol.">
        <title>Phylogenomic analyses indicate that early fungi evolved digesting cell walls of algal ancestors of land plants.</title>
        <authorList>
            <person name="Chang Y."/>
            <person name="Wang S."/>
            <person name="Sekimoto S."/>
            <person name="Aerts A.L."/>
            <person name="Choi C."/>
            <person name="Clum A."/>
            <person name="LaButti K.M."/>
            <person name="Lindquist E.A."/>
            <person name="Yee Ngan C."/>
            <person name="Ohm R.A."/>
            <person name="Salamov A.A."/>
            <person name="Grigoriev I.V."/>
            <person name="Spatafora J.W."/>
            <person name="Berbee M.L."/>
        </authorList>
    </citation>
    <scope>NUCLEOTIDE SEQUENCE [LARGE SCALE GENOMIC DNA]</scope>
    <source>
        <strain evidence="8 9">NRRL 1564</strain>
    </source>
</reference>
<organism evidence="8 9">
    <name type="scientific">Coemansia reversa (strain ATCC 12441 / NRRL 1564)</name>
    <dbReference type="NCBI Taxonomy" id="763665"/>
    <lineage>
        <taxon>Eukaryota</taxon>
        <taxon>Fungi</taxon>
        <taxon>Fungi incertae sedis</taxon>
        <taxon>Zoopagomycota</taxon>
        <taxon>Kickxellomycotina</taxon>
        <taxon>Kickxellomycetes</taxon>
        <taxon>Kickxellales</taxon>
        <taxon>Kickxellaceae</taxon>
        <taxon>Coemansia</taxon>
    </lineage>
</organism>
<dbReference type="Pfam" id="PF09440">
    <property type="entry name" value="eIF3_N"/>
    <property type="match status" value="1"/>
</dbReference>
<keyword evidence="3 4" id="KW-0648">Protein biosynthesis</keyword>
<dbReference type="InterPro" id="IPR000717">
    <property type="entry name" value="PCI_dom"/>
</dbReference>
<dbReference type="SMART" id="SM01186">
    <property type="entry name" value="eIF3_N"/>
    <property type="match status" value="1"/>
</dbReference>
<dbReference type="CDD" id="cd21378">
    <property type="entry name" value="eIF3E"/>
    <property type="match status" value="1"/>
</dbReference>
<evidence type="ECO:0000256" key="2">
    <source>
        <dbReference type="ARBA" id="ARBA00022540"/>
    </source>
</evidence>
<dbReference type="STRING" id="763665.A0A2G5BC23"/>
<dbReference type="GO" id="GO:0001732">
    <property type="term" value="P:formation of cytoplasmic translation initiation complex"/>
    <property type="evidence" value="ECO:0007669"/>
    <property type="project" value="UniProtKB-UniRule"/>
</dbReference>
<dbReference type="GO" id="GO:0016282">
    <property type="term" value="C:eukaryotic 43S preinitiation complex"/>
    <property type="evidence" value="ECO:0007669"/>
    <property type="project" value="UniProtKB-UniRule"/>
</dbReference>
<dbReference type="InterPro" id="IPR036390">
    <property type="entry name" value="WH_DNA-bd_sf"/>
</dbReference>
<comment type="subcellular location">
    <subcellularLocation>
        <location evidence="4 5">Cytoplasm</location>
    </subcellularLocation>
</comment>
<feature type="region of interest" description="Disordered" evidence="6">
    <location>
        <begin position="418"/>
        <end position="454"/>
    </location>
</feature>
<dbReference type="EMBL" id="KZ303499">
    <property type="protein sequence ID" value="PIA16565.1"/>
    <property type="molecule type" value="Genomic_DNA"/>
</dbReference>
<evidence type="ECO:0000256" key="4">
    <source>
        <dbReference type="HAMAP-Rule" id="MF_03004"/>
    </source>
</evidence>
<dbReference type="PROSITE" id="PS50250">
    <property type="entry name" value="PCI"/>
    <property type="match status" value="1"/>
</dbReference>
<proteinExistence type="inferred from homology"/>
<gene>
    <name evidence="4" type="primary">INT6</name>
    <name evidence="8" type="ORF">COEREDRAFT_42613</name>
</gene>
<dbReference type="HAMAP" id="MF_03004">
    <property type="entry name" value="eIF3e"/>
    <property type="match status" value="1"/>
</dbReference>
<feature type="compositionally biased region" description="Basic and acidic residues" evidence="6">
    <location>
        <begin position="418"/>
        <end position="435"/>
    </location>
</feature>
<dbReference type="InterPro" id="IPR016650">
    <property type="entry name" value="eIF3e"/>
</dbReference>
<keyword evidence="2 4" id="KW-0396">Initiation factor</keyword>
<evidence type="ECO:0000256" key="1">
    <source>
        <dbReference type="ARBA" id="ARBA00022490"/>
    </source>
</evidence>
<dbReference type="GO" id="GO:0003743">
    <property type="term" value="F:translation initiation factor activity"/>
    <property type="evidence" value="ECO:0007669"/>
    <property type="project" value="UniProtKB-UniRule"/>
</dbReference>
<sequence>MAQYDLTTRMIPSLDRQLVFPLLEFLSTKDVYKAEDVLKAKVELLSSTGMVDYTGELYKQLHDVDDLPADFDKKREEVIEKLLESEMKTKHIREVIENPEVAGSLRQDKLQNMKLLHENYQCTPEMVLELYNYGQLQYSCGNYGGSADMLLHFSILSTDAELTLSAMWGKLASEILLGNWEVAFEDILKLRETIDKTHFKSPTEQLQQRMWLLHWSMFVFFNHPKGRDGIVDTFMLPQYISTIQNACPWILRYLVAAVVTNRRKRSMMQQLVKIIEQVAYMYRDPVTEFIEALYIDFDFDRAAEKLEQCEDVLDKDFFLTPAVDDFVENARFYFAEVYCRIHKRIDMAGLTGRLNMRQEEGEKWIVKLIRDTRMDAKVDFKENTIIMNPSYNPVYQQVIERTRALVFRSQVLNGAIDKRGTSAGKKDDQKQDQRRGRGQQRQGKRHTDNAVAVQ</sequence>
<evidence type="ECO:0000313" key="8">
    <source>
        <dbReference type="EMBL" id="PIA16565.1"/>
    </source>
</evidence>
<dbReference type="Pfam" id="PF01399">
    <property type="entry name" value="PCI"/>
    <property type="match status" value="1"/>
</dbReference>
<dbReference type="Pfam" id="PF21357">
    <property type="entry name" value="EIF3E_C"/>
    <property type="match status" value="1"/>
</dbReference>
<comment type="function">
    <text evidence="4">Component of the eukaryotic translation initiation factor 3 (eIF-3) complex, which is involved in protein synthesis of a specialized repertoire of mRNAs and, together with other initiation factors, stimulates binding of mRNA and methionyl-tRNAi to the 40S ribosome. The eIF-3 complex specifically targets and initiates translation of a subset of mRNAs involved in cell proliferation.</text>
</comment>
<feature type="domain" description="PCI" evidence="7">
    <location>
        <begin position="219"/>
        <end position="392"/>
    </location>
</feature>
<protein>
    <recommendedName>
        <fullName evidence="4 5">Eukaryotic translation initiation factor 3 subunit E</fullName>
        <shortName evidence="4">eIF3e</shortName>
    </recommendedName>
</protein>
<evidence type="ECO:0000256" key="5">
    <source>
        <dbReference type="PIRNR" id="PIRNR016255"/>
    </source>
</evidence>
<dbReference type="AlphaFoldDB" id="A0A2G5BC23"/>
<evidence type="ECO:0000259" key="7">
    <source>
        <dbReference type="PROSITE" id="PS50250"/>
    </source>
</evidence>
<evidence type="ECO:0000256" key="3">
    <source>
        <dbReference type="ARBA" id="ARBA00022917"/>
    </source>
</evidence>
<dbReference type="Proteomes" id="UP000242474">
    <property type="component" value="Unassembled WGS sequence"/>
</dbReference>
<comment type="subunit">
    <text evidence="4 5">Component of the eukaryotic translation initiation factor 3 (eIF-3) complex.</text>
</comment>
<evidence type="ECO:0000313" key="9">
    <source>
        <dbReference type="Proteomes" id="UP000242474"/>
    </source>
</evidence>
<dbReference type="PANTHER" id="PTHR10317">
    <property type="entry name" value="EUKARYOTIC TRANSLATION INITIATION FACTOR 3 SUBUNIT E"/>
    <property type="match status" value="1"/>
</dbReference>
<comment type="similarity">
    <text evidence="4 5">Belongs to the eIF-3 subunit E family.</text>
</comment>
<dbReference type="SUPFAM" id="SSF46785">
    <property type="entry name" value="Winged helix' DNA-binding domain"/>
    <property type="match status" value="1"/>
</dbReference>
<name>A0A2G5BC23_COERN</name>
<keyword evidence="9" id="KW-1185">Reference proteome</keyword>
<dbReference type="InterPro" id="IPR019010">
    <property type="entry name" value="eIF3e_N"/>
</dbReference>
<dbReference type="GO" id="GO:0033290">
    <property type="term" value="C:eukaryotic 48S preinitiation complex"/>
    <property type="evidence" value="ECO:0007669"/>
    <property type="project" value="UniProtKB-UniRule"/>
</dbReference>
<dbReference type="PIRSF" id="PIRSF016255">
    <property type="entry name" value="eIF3e_su6"/>
    <property type="match status" value="1"/>
</dbReference>
<dbReference type="GO" id="GO:0071540">
    <property type="term" value="C:eukaryotic translation initiation factor 3 complex, eIF3e"/>
    <property type="evidence" value="ECO:0007669"/>
    <property type="project" value="UniProtKB-UniRule"/>
</dbReference>